<dbReference type="Gene3D" id="3.40.50.300">
    <property type="entry name" value="P-loop containing nucleotide triphosphate hydrolases"/>
    <property type="match status" value="1"/>
</dbReference>
<dbReference type="SUPFAM" id="SSF48452">
    <property type="entry name" value="TPR-like"/>
    <property type="match status" value="3"/>
</dbReference>
<dbReference type="SUPFAM" id="SSF52540">
    <property type="entry name" value="P-loop containing nucleoside triphosphate hydrolases"/>
    <property type="match status" value="1"/>
</dbReference>
<dbReference type="STRING" id="1538463.B0T36_19800"/>
<dbReference type="InterPro" id="IPR052386">
    <property type="entry name" value="GPSM"/>
</dbReference>
<dbReference type="RefSeq" id="WP_077121151.1">
    <property type="nucleotide sequence ID" value="NZ_MUKP01000031.1"/>
</dbReference>
<evidence type="ECO:0000256" key="4">
    <source>
        <dbReference type="PROSITE-ProRule" id="PRU00339"/>
    </source>
</evidence>
<dbReference type="PROSITE" id="PS50005">
    <property type="entry name" value="TPR"/>
    <property type="match status" value="4"/>
</dbReference>
<reference evidence="6 7" key="1">
    <citation type="journal article" date="2016" name="Antonie Van Leeuwenhoek">
        <title>Nocardia donostiensis sp. nov., isolated from human respiratory specimens.</title>
        <authorList>
            <person name="Ercibengoa M."/>
            <person name="Bell M."/>
            <person name="Marimon J.M."/>
            <person name="Humrighouse B."/>
            <person name="Klenk H.P."/>
            <person name="Potter G."/>
            <person name="Perez-Trallero E."/>
        </authorList>
    </citation>
    <scope>NUCLEOTIDE SEQUENCE [LARGE SCALE GENOMIC DNA]</scope>
    <source>
        <strain evidence="6 7">X1655</strain>
    </source>
</reference>
<dbReference type="SMART" id="SM00028">
    <property type="entry name" value="TPR"/>
    <property type="match status" value="10"/>
</dbReference>
<name>A0A1V2T9V5_9NOCA</name>
<dbReference type="InterPro" id="IPR027417">
    <property type="entry name" value="P-loop_NTPase"/>
</dbReference>
<dbReference type="PANTHER" id="PTHR45954:SF1">
    <property type="entry name" value="LD33695P"/>
    <property type="match status" value="1"/>
</dbReference>
<dbReference type="AlphaFoldDB" id="A0A1V2T9V5"/>
<dbReference type="GO" id="GO:0005938">
    <property type="term" value="C:cell cortex"/>
    <property type="evidence" value="ECO:0007669"/>
    <property type="project" value="TreeGrafter"/>
</dbReference>
<feature type="repeat" description="TPR" evidence="4">
    <location>
        <begin position="670"/>
        <end position="703"/>
    </location>
</feature>
<sequence>MQVGRDIVIHYTVVQQLASRPRVTATLPQDGVTFVGRDTELQVLLEAAAGARVMRIHTIDGMPGVGKTALVTRAAHRLAEKFPDGRYFVELHAHTPGRTPADPAEVLARLLTDLGIDPRFLPDTLEGRRDLWLDRVAGKRVLLVLDDAKDHAQIEPLLPTGANCLTLITSRRHLTALDGAYPLTLRVLDPETAAELFLTLARRTTDTDQAAVVEIVRLCGLLPLAIVLLAGRLAHHPTWTITGLADEFAATQARLDELQAGPRAVRAAFTMSYQELPPEQQRLFRCLGLHPGPDTDTRAAAALADLSVTVARTELEALYTDHLIEETQPGRYRLHDLLREYARDLANTDQPETTRRAVERLLNYYQATASAAGRYFAYRTRSTQSVAASPDDSVQEFGDEVEAWTWMRIERGNLLACLEHTAKHQPRRLVVLTGTLAGLLERDGPWPQAVDLHRRALVTARHLADRLGEADTLTNLGNVRELIGDRADAADLHRQALIIYRELGNQLGEADALTNLGIVYMRIGDHADAADLHRQALIIYRELDNRHGEARSLSNLGVVRGLTGDYADAADLYRRALVVFHELGDRFGEANALTNLGIVYRLIGNYADAAELCRQALVLYRELGDRVGEARALGNLGVIRGETGECAAAADLHRQALVLHREIGSRLGQANALANLGNVRRSVGAYPDAADLYRQALVLYRELGDRLGQANALDNLGVVHRLVGAHPDAADLHRQALALHREIGNRFGIANALDNLGVVYGSTGDLAGAEDLHRQALALHREIGNRLGEAEVLSQIGQLLLESGEPRNALEVFTDALALARAIHNPLKQARALEGAARCRVCLGDTVTAVTELREAVEIYRRLGAAEADPAAAHLATLESAPPAP</sequence>
<feature type="repeat" description="TPR" evidence="4">
    <location>
        <begin position="510"/>
        <end position="543"/>
    </location>
</feature>
<evidence type="ECO:0000256" key="2">
    <source>
        <dbReference type="ARBA" id="ARBA00022490"/>
    </source>
</evidence>
<accession>A0A1V2T9V5</accession>
<keyword evidence="7" id="KW-1185">Reference proteome</keyword>
<dbReference type="EMBL" id="MUMY01000027">
    <property type="protein sequence ID" value="ONM46292.1"/>
    <property type="molecule type" value="Genomic_DNA"/>
</dbReference>
<dbReference type="PANTHER" id="PTHR45954">
    <property type="entry name" value="LD33695P"/>
    <property type="match status" value="1"/>
</dbReference>
<evidence type="ECO:0000313" key="7">
    <source>
        <dbReference type="Proteomes" id="UP000188836"/>
    </source>
</evidence>
<evidence type="ECO:0000259" key="5">
    <source>
        <dbReference type="Pfam" id="PF00931"/>
    </source>
</evidence>
<dbReference type="Pfam" id="PF00931">
    <property type="entry name" value="NB-ARC"/>
    <property type="match status" value="1"/>
</dbReference>
<proteinExistence type="predicted"/>
<evidence type="ECO:0000313" key="6">
    <source>
        <dbReference type="EMBL" id="ONM46292.1"/>
    </source>
</evidence>
<keyword evidence="2" id="KW-0963">Cytoplasm</keyword>
<feature type="repeat" description="TPR" evidence="4">
    <location>
        <begin position="590"/>
        <end position="623"/>
    </location>
</feature>
<dbReference type="GO" id="GO:0043531">
    <property type="term" value="F:ADP binding"/>
    <property type="evidence" value="ECO:0007669"/>
    <property type="project" value="InterPro"/>
</dbReference>
<gene>
    <name evidence="6" type="ORF">B0T46_23685</name>
</gene>
<dbReference type="GO" id="GO:0001965">
    <property type="term" value="F:G-protein alpha-subunit binding"/>
    <property type="evidence" value="ECO:0007669"/>
    <property type="project" value="TreeGrafter"/>
</dbReference>
<comment type="caution">
    <text evidence="6">The sequence shown here is derived from an EMBL/GenBank/DDBJ whole genome shotgun (WGS) entry which is preliminary data.</text>
</comment>
<dbReference type="Gene3D" id="1.25.40.10">
    <property type="entry name" value="Tetratricopeptide repeat domain"/>
    <property type="match status" value="2"/>
</dbReference>
<organism evidence="6 7">
    <name type="scientific">Nocardia donostiensis</name>
    <dbReference type="NCBI Taxonomy" id="1538463"/>
    <lineage>
        <taxon>Bacteria</taxon>
        <taxon>Bacillati</taxon>
        <taxon>Actinomycetota</taxon>
        <taxon>Actinomycetes</taxon>
        <taxon>Mycobacteriales</taxon>
        <taxon>Nocardiaceae</taxon>
        <taxon>Nocardia</taxon>
    </lineage>
</organism>
<dbReference type="Pfam" id="PF13424">
    <property type="entry name" value="TPR_12"/>
    <property type="match status" value="5"/>
</dbReference>
<keyword evidence="3" id="KW-0677">Repeat</keyword>
<keyword evidence="4" id="KW-0802">TPR repeat</keyword>
<feature type="domain" description="NB-ARC" evidence="5">
    <location>
        <begin position="56"/>
        <end position="202"/>
    </location>
</feature>
<comment type="subcellular location">
    <subcellularLocation>
        <location evidence="1">Cytoplasm</location>
    </subcellularLocation>
</comment>
<dbReference type="InterPro" id="IPR019734">
    <property type="entry name" value="TPR_rpt"/>
</dbReference>
<dbReference type="Proteomes" id="UP000188836">
    <property type="component" value="Unassembled WGS sequence"/>
</dbReference>
<feature type="repeat" description="TPR" evidence="4">
    <location>
        <begin position="790"/>
        <end position="823"/>
    </location>
</feature>
<protein>
    <recommendedName>
        <fullName evidence="5">NB-ARC domain-containing protein</fullName>
    </recommendedName>
</protein>
<dbReference type="InterPro" id="IPR002182">
    <property type="entry name" value="NB-ARC"/>
</dbReference>
<evidence type="ECO:0000256" key="1">
    <source>
        <dbReference type="ARBA" id="ARBA00004496"/>
    </source>
</evidence>
<dbReference type="PRINTS" id="PR00364">
    <property type="entry name" value="DISEASERSIST"/>
</dbReference>
<dbReference type="GO" id="GO:0005092">
    <property type="term" value="F:GDP-dissociation inhibitor activity"/>
    <property type="evidence" value="ECO:0007669"/>
    <property type="project" value="TreeGrafter"/>
</dbReference>
<evidence type="ECO:0000256" key="3">
    <source>
        <dbReference type="ARBA" id="ARBA00022737"/>
    </source>
</evidence>
<dbReference type="OrthoDB" id="581105at2"/>
<dbReference type="InterPro" id="IPR011990">
    <property type="entry name" value="TPR-like_helical_dom_sf"/>
</dbReference>